<keyword evidence="1" id="KW-1133">Transmembrane helix</keyword>
<comment type="caution">
    <text evidence="2">The sequence shown here is derived from an EMBL/GenBank/DDBJ whole genome shotgun (WGS) entry which is preliminary data.</text>
</comment>
<protein>
    <submittedName>
        <fullName evidence="2">Uncharacterized protein</fullName>
    </submittedName>
</protein>
<keyword evidence="3" id="KW-1185">Reference proteome</keyword>
<dbReference type="AlphaFoldDB" id="A0A0C1IVC7"/>
<gene>
    <name evidence="2" type="ORF">OI18_11870</name>
</gene>
<proteinExistence type="predicted"/>
<feature type="transmembrane region" description="Helical" evidence="1">
    <location>
        <begin position="61"/>
        <end position="80"/>
    </location>
</feature>
<evidence type="ECO:0000256" key="1">
    <source>
        <dbReference type="SAM" id="Phobius"/>
    </source>
</evidence>
<keyword evidence="1" id="KW-0472">Membrane</keyword>
<accession>A0A0C1IVC7</accession>
<sequence>MLTQEEKDFIVYWEANRLKQKKLGRQWLIGLPIGLLFSIPILINYATPWHKRANMVAGSSFNPLVLIFAVLLIISFVAIFHNKLKWEKHEQKYLELKAKEKQ</sequence>
<evidence type="ECO:0000313" key="2">
    <source>
        <dbReference type="EMBL" id="KIC94454.1"/>
    </source>
</evidence>
<dbReference type="EMBL" id="JSVC01000013">
    <property type="protein sequence ID" value="KIC94454.1"/>
    <property type="molecule type" value="Genomic_DNA"/>
</dbReference>
<keyword evidence="1" id="KW-0812">Transmembrane</keyword>
<feature type="transmembrane region" description="Helical" evidence="1">
    <location>
        <begin position="27"/>
        <end position="46"/>
    </location>
</feature>
<organism evidence="2 3">
    <name type="scientific">Flavihumibacter solisilvae</name>
    <dbReference type="NCBI Taxonomy" id="1349421"/>
    <lineage>
        <taxon>Bacteria</taxon>
        <taxon>Pseudomonadati</taxon>
        <taxon>Bacteroidota</taxon>
        <taxon>Chitinophagia</taxon>
        <taxon>Chitinophagales</taxon>
        <taxon>Chitinophagaceae</taxon>
        <taxon>Flavihumibacter</taxon>
    </lineage>
</organism>
<reference evidence="2 3" key="1">
    <citation type="submission" date="2014-11" db="EMBL/GenBank/DDBJ databases">
        <title>Genome sequence of Flavihumibacter solisilvae 3-3.</title>
        <authorList>
            <person name="Zhou G."/>
            <person name="Li M."/>
            <person name="Wang G."/>
        </authorList>
    </citation>
    <scope>NUCLEOTIDE SEQUENCE [LARGE SCALE GENOMIC DNA]</scope>
    <source>
        <strain evidence="2 3">3-3</strain>
    </source>
</reference>
<dbReference type="OrthoDB" id="678407at2"/>
<name>A0A0C1IVC7_9BACT</name>
<evidence type="ECO:0000313" key="3">
    <source>
        <dbReference type="Proteomes" id="UP000031408"/>
    </source>
</evidence>
<dbReference type="Proteomes" id="UP000031408">
    <property type="component" value="Unassembled WGS sequence"/>
</dbReference>